<feature type="region of interest" description="Disordered" evidence="1">
    <location>
        <begin position="1"/>
        <end position="32"/>
    </location>
</feature>
<name>A0ABQ3EXL2_9ACTN</name>
<accession>A0ABQ3EXL2</accession>
<reference evidence="3" key="1">
    <citation type="journal article" date="2019" name="Int. J. Syst. Evol. Microbiol.">
        <title>The Global Catalogue of Microorganisms (GCM) 10K type strain sequencing project: providing services to taxonomists for standard genome sequencing and annotation.</title>
        <authorList>
            <consortium name="The Broad Institute Genomics Platform"/>
            <consortium name="The Broad Institute Genome Sequencing Center for Infectious Disease"/>
            <person name="Wu L."/>
            <person name="Ma J."/>
        </authorList>
    </citation>
    <scope>NUCLEOTIDE SEQUENCE [LARGE SCALE GENOMIC DNA]</scope>
    <source>
        <strain evidence="3">JCM 4738</strain>
    </source>
</reference>
<dbReference type="Proteomes" id="UP000642673">
    <property type="component" value="Unassembled WGS sequence"/>
</dbReference>
<keyword evidence="3" id="KW-1185">Reference proteome</keyword>
<evidence type="ECO:0000256" key="1">
    <source>
        <dbReference type="SAM" id="MobiDB-lite"/>
    </source>
</evidence>
<dbReference type="EMBL" id="BMVP01000005">
    <property type="protein sequence ID" value="GHB59544.1"/>
    <property type="molecule type" value="Genomic_DNA"/>
</dbReference>
<comment type="caution">
    <text evidence="2">The sequence shown here is derived from an EMBL/GenBank/DDBJ whole genome shotgun (WGS) entry which is preliminary data.</text>
</comment>
<organism evidence="2 3">
    <name type="scientific">Streptomyces cirratus</name>
    <dbReference type="NCBI Taxonomy" id="68187"/>
    <lineage>
        <taxon>Bacteria</taxon>
        <taxon>Bacillati</taxon>
        <taxon>Actinomycetota</taxon>
        <taxon>Actinomycetes</taxon>
        <taxon>Kitasatosporales</taxon>
        <taxon>Streptomycetaceae</taxon>
        <taxon>Streptomyces</taxon>
    </lineage>
</organism>
<gene>
    <name evidence="2" type="ORF">GCM10010347_31890</name>
</gene>
<evidence type="ECO:0000313" key="2">
    <source>
        <dbReference type="EMBL" id="GHB59544.1"/>
    </source>
</evidence>
<sequence length="66" mass="6927">MRSESRAADGLALRTSRDLTESTGGTLEPATDGTGFAVMLTLAAAARKRGPLTGERAWAVIPSRRP</sequence>
<proteinExistence type="predicted"/>
<protein>
    <submittedName>
        <fullName evidence="2">Uncharacterized protein</fullName>
    </submittedName>
</protein>
<evidence type="ECO:0000313" key="3">
    <source>
        <dbReference type="Proteomes" id="UP000642673"/>
    </source>
</evidence>